<feature type="transmembrane region" description="Helical" evidence="1">
    <location>
        <begin position="81"/>
        <end position="99"/>
    </location>
</feature>
<evidence type="ECO:0000256" key="1">
    <source>
        <dbReference type="SAM" id="Phobius"/>
    </source>
</evidence>
<feature type="transmembrane region" description="Helical" evidence="1">
    <location>
        <begin position="150"/>
        <end position="170"/>
    </location>
</feature>
<feature type="transmembrane region" description="Helical" evidence="1">
    <location>
        <begin position="26"/>
        <end position="51"/>
    </location>
</feature>
<accession>A0A1F5N9T7</accession>
<evidence type="ECO:0000313" key="2">
    <source>
        <dbReference type="EMBL" id="OGE74322.1"/>
    </source>
</evidence>
<name>A0A1F5N9T7_9BACT</name>
<dbReference type="AlphaFoldDB" id="A0A1F5N9T7"/>
<reference evidence="2 3" key="1">
    <citation type="journal article" date="2016" name="Nat. Commun.">
        <title>Thousands of microbial genomes shed light on interconnected biogeochemical processes in an aquifer system.</title>
        <authorList>
            <person name="Anantharaman K."/>
            <person name="Brown C.T."/>
            <person name="Hug L.A."/>
            <person name="Sharon I."/>
            <person name="Castelle C.J."/>
            <person name="Probst A.J."/>
            <person name="Thomas B.C."/>
            <person name="Singh A."/>
            <person name="Wilkins M.J."/>
            <person name="Karaoz U."/>
            <person name="Brodie E.L."/>
            <person name="Williams K.H."/>
            <person name="Hubbard S.S."/>
            <person name="Banfield J.F."/>
        </authorList>
    </citation>
    <scope>NUCLEOTIDE SEQUENCE [LARGE SCALE GENOMIC DNA]</scope>
</reference>
<dbReference type="EMBL" id="MFEH01000001">
    <property type="protein sequence ID" value="OGE74322.1"/>
    <property type="molecule type" value="Genomic_DNA"/>
</dbReference>
<dbReference type="Proteomes" id="UP000177610">
    <property type="component" value="Unassembled WGS sequence"/>
</dbReference>
<keyword evidence="1" id="KW-0812">Transmembrane</keyword>
<keyword evidence="1" id="KW-1133">Transmembrane helix</keyword>
<protein>
    <recommendedName>
        <fullName evidence="4">Phospholipase C/D domain-containing protein</fullName>
    </recommendedName>
</protein>
<comment type="caution">
    <text evidence="2">The sequence shown here is derived from an EMBL/GenBank/DDBJ whole genome shotgun (WGS) entry which is preliminary data.</text>
</comment>
<feature type="transmembrane region" description="Helical" evidence="1">
    <location>
        <begin position="111"/>
        <end position="138"/>
    </location>
</feature>
<organism evidence="2 3">
    <name type="scientific">Candidatus Doudnabacteria bacterium RIFCSPHIGHO2_01_FULL_41_86</name>
    <dbReference type="NCBI Taxonomy" id="1817821"/>
    <lineage>
        <taxon>Bacteria</taxon>
        <taxon>Candidatus Doudnaibacteriota</taxon>
    </lineage>
</organism>
<sequence length="178" mass="20648">MDILAHGLWTNLMYKTIPQTRDNRKITYWGIAFGVLPDLVSFTPVFFYAFYASIFLQQPFFAGPPGNDNPFFEYAVQTYNYSHSIVIWAAVLILVWLIPHLFWKKGAGFPWILLGWALHIFIDIFTHTEAFFATPFLFPLSGLKVSVISWAHPVFMVINYSLLLILYFIVIPKFRATK</sequence>
<proteinExistence type="predicted"/>
<evidence type="ECO:0000313" key="3">
    <source>
        <dbReference type="Proteomes" id="UP000177610"/>
    </source>
</evidence>
<evidence type="ECO:0008006" key="4">
    <source>
        <dbReference type="Google" id="ProtNLM"/>
    </source>
</evidence>
<keyword evidence="1" id="KW-0472">Membrane</keyword>
<gene>
    <name evidence="2" type="ORF">A2717_02145</name>
</gene>